<feature type="domain" description="IRF tryptophan pentad repeat" evidence="2">
    <location>
        <begin position="5"/>
        <end position="108"/>
    </location>
</feature>
<dbReference type="PANTHER" id="PTHR11949">
    <property type="entry name" value="INTERFERON REGULATORY FACTOR"/>
    <property type="match status" value="1"/>
</dbReference>
<dbReference type="EMBL" id="CAWYQH010000098">
    <property type="protein sequence ID" value="CAK8684946.1"/>
    <property type="molecule type" value="Genomic_DNA"/>
</dbReference>
<dbReference type="PROSITE" id="PS51507">
    <property type="entry name" value="IRF_2"/>
    <property type="match status" value="1"/>
</dbReference>
<protein>
    <recommendedName>
        <fullName evidence="2">IRF tryptophan pentad repeat domain-containing protein</fullName>
    </recommendedName>
</protein>
<dbReference type="SUPFAM" id="SSF46785">
    <property type="entry name" value="Winged helix' DNA-binding domain"/>
    <property type="match status" value="1"/>
</dbReference>
<dbReference type="InterPro" id="IPR001346">
    <property type="entry name" value="Interferon_reg_fact_DNA-bd_dom"/>
</dbReference>
<name>A0ABP0G2A9_CLALP</name>
<dbReference type="Gene3D" id="1.10.10.10">
    <property type="entry name" value="Winged helix-like DNA-binding domain superfamily/Winged helix DNA-binding domain"/>
    <property type="match status" value="1"/>
</dbReference>
<dbReference type="Pfam" id="PF10401">
    <property type="entry name" value="IRF-3"/>
    <property type="match status" value="1"/>
</dbReference>
<dbReference type="Proteomes" id="UP001642483">
    <property type="component" value="Unassembled WGS sequence"/>
</dbReference>
<feature type="region of interest" description="Disordered" evidence="1">
    <location>
        <begin position="109"/>
        <end position="141"/>
    </location>
</feature>
<dbReference type="InterPro" id="IPR036388">
    <property type="entry name" value="WH-like_DNA-bd_sf"/>
</dbReference>
<gene>
    <name evidence="3" type="ORF">CVLEPA_LOCUS16116</name>
</gene>
<dbReference type="SMART" id="SM00348">
    <property type="entry name" value="IRF"/>
    <property type="match status" value="1"/>
</dbReference>
<evidence type="ECO:0000313" key="4">
    <source>
        <dbReference type="Proteomes" id="UP001642483"/>
    </source>
</evidence>
<feature type="region of interest" description="Disordered" evidence="1">
    <location>
        <begin position="189"/>
        <end position="225"/>
    </location>
</feature>
<dbReference type="Pfam" id="PF00605">
    <property type="entry name" value="IRF"/>
    <property type="match status" value="1"/>
</dbReference>
<organism evidence="3 4">
    <name type="scientific">Clavelina lepadiformis</name>
    <name type="common">Light-bulb sea squirt</name>
    <name type="synonym">Ascidia lepadiformis</name>
    <dbReference type="NCBI Taxonomy" id="159417"/>
    <lineage>
        <taxon>Eukaryota</taxon>
        <taxon>Metazoa</taxon>
        <taxon>Chordata</taxon>
        <taxon>Tunicata</taxon>
        <taxon>Ascidiacea</taxon>
        <taxon>Aplousobranchia</taxon>
        <taxon>Clavelinidae</taxon>
        <taxon>Clavelina</taxon>
    </lineage>
</organism>
<dbReference type="Gene3D" id="2.60.200.10">
    <property type="match status" value="1"/>
</dbReference>
<dbReference type="InterPro" id="IPR017855">
    <property type="entry name" value="SMAD-like_dom_sf"/>
</dbReference>
<evidence type="ECO:0000259" key="2">
    <source>
        <dbReference type="PROSITE" id="PS51507"/>
    </source>
</evidence>
<sequence length="574" mass="65628">MDEQGKKLKQWLVDHTNQNRFRLSWDNEDKTRIKIPWPKVGDPNFEQNLEVCVAWAKHGETYTEPMSTEKYSQMKKRFADVLRKSRYLEKLEKIKRQSGDFVVYELLSRPKSNDPGKMKNQKRSHPHSSDHPSSNNSFKAPLSKVQNSTFPEHEACGDTKKQMERANQDCVQPPFATHKINQKTFAQQLPTGEPPEIGQNLDVQSRKQKRPHPHIDDHPSLNNSIEAPQCKIDNFEPLRNRRSEFFATSRPINPPTLIENLDLADDFSGSQSYHPAPIEANFPQCHILEQQQQDLLSSTRNGTGLDVPMMSPQEENLVNWKLDFLEKHPEKLSRYKISVHYRQISRETLEPVIEQSFDNWKELDFSHPGLRLVYEDANISSCYPSLNTTKEQKYVLPAAKTVDHEVSLCQTMVGDVLKNFDGGISLIVDDKLNLYVTRHPQISTVFYFKNPVNSCSSSTKVNQGETVILFSLANYIIELIQCRSKQSTSKPVKSIPIFIGNKPKTLDSNAFVRITVEHVFASMLEERFGRNDSLPELALSNPLSIGSHNSSSLSSSLLEDVEEILSNMLVKQNL</sequence>
<dbReference type="InterPro" id="IPR019471">
    <property type="entry name" value="Interferon_reg_factor-3"/>
</dbReference>
<comment type="caution">
    <text evidence="3">The sequence shown here is derived from an EMBL/GenBank/DDBJ whole genome shotgun (WGS) entry which is preliminary data.</text>
</comment>
<dbReference type="SMART" id="SM01243">
    <property type="entry name" value="IRF-3"/>
    <property type="match status" value="1"/>
</dbReference>
<evidence type="ECO:0000256" key="1">
    <source>
        <dbReference type="SAM" id="MobiDB-lite"/>
    </source>
</evidence>
<proteinExistence type="predicted"/>
<dbReference type="InterPro" id="IPR036390">
    <property type="entry name" value="WH_DNA-bd_sf"/>
</dbReference>
<keyword evidence="4" id="KW-1185">Reference proteome</keyword>
<dbReference type="PANTHER" id="PTHR11949:SF53">
    <property type="entry name" value="IRF TRYPTOPHAN PENTAD REPEAT DOMAIN-CONTAINING PROTEIN"/>
    <property type="match status" value="1"/>
</dbReference>
<evidence type="ECO:0000313" key="3">
    <source>
        <dbReference type="EMBL" id="CAK8684946.1"/>
    </source>
</evidence>
<accession>A0ABP0G2A9</accession>
<reference evidence="3 4" key="1">
    <citation type="submission" date="2024-02" db="EMBL/GenBank/DDBJ databases">
        <authorList>
            <person name="Daric V."/>
            <person name="Darras S."/>
        </authorList>
    </citation>
    <scope>NUCLEOTIDE SEQUENCE [LARGE SCALE GENOMIC DNA]</scope>
</reference>